<proteinExistence type="predicted"/>
<accession>E9HU75</accession>
<dbReference type="InParanoid" id="E9HU75"/>
<sequence>MQKEQFLRILSSVLFYKILMDLVQKIESQKANTNRLEINDECEAYCKKFEIESSDSGDDSKNNDHPIKETRNN</sequence>
<dbReference type="Proteomes" id="UP000000305">
    <property type="component" value="Unassembled WGS sequence"/>
</dbReference>
<organism evidence="2 3">
    <name type="scientific">Daphnia pulex</name>
    <name type="common">Water flea</name>
    <dbReference type="NCBI Taxonomy" id="6669"/>
    <lineage>
        <taxon>Eukaryota</taxon>
        <taxon>Metazoa</taxon>
        <taxon>Ecdysozoa</taxon>
        <taxon>Arthropoda</taxon>
        <taxon>Crustacea</taxon>
        <taxon>Branchiopoda</taxon>
        <taxon>Diplostraca</taxon>
        <taxon>Cladocera</taxon>
        <taxon>Anomopoda</taxon>
        <taxon>Daphniidae</taxon>
        <taxon>Daphnia</taxon>
    </lineage>
</organism>
<dbReference type="HOGENOM" id="CLU_2707307_0_0_1"/>
<dbReference type="EMBL" id="GL732800">
    <property type="protein sequence ID" value="EFX64693.1"/>
    <property type="molecule type" value="Genomic_DNA"/>
</dbReference>
<evidence type="ECO:0000256" key="1">
    <source>
        <dbReference type="SAM" id="MobiDB-lite"/>
    </source>
</evidence>
<dbReference type="KEGG" id="dpx:DAPPUDRAFT_265919"/>
<reference evidence="2 3" key="1">
    <citation type="journal article" date="2011" name="Science">
        <title>The ecoresponsive genome of Daphnia pulex.</title>
        <authorList>
            <person name="Colbourne J.K."/>
            <person name="Pfrender M.E."/>
            <person name="Gilbert D."/>
            <person name="Thomas W.K."/>
            <person name="Tucker A."/>
            <person name="Oakley T.H."/>
            <person name="Tokishita S."/>
            <person name="Aerts A."/>
            <person name="Arnold G.J."/>
            <person name="Basu M.K."/>
            <person name="Bauer D.J."/>
            <person name="Caceres C.E."/>
            <person name="Carmel L."/>
            <person name="Casola C."/>
            <person name="Choi J.H."/>
            <person name="Detter J.C."/>
            <person name="Dong Q."/>
            <person name="Dusheyko S."/>
            <person name="Eads B.D."/>
            <person name="Frohlich T."/>
            <person name="Geiler-Samerotte K.A."/>
            <person name="Gerlach D."/>
            <person name="Hatcher P."/>
            <person name="Jogdeo S."/>
            <person name="Krijgsveld J."/>
            <person name="Kriventseva E.V."/>
            <person name="Kultz D."/>
            <person name="Laforsch C."/>
            <person name="Lindquist E."/>
            <person name="Lopez J."/>
            <person name="Manak J.R."/>
            <person name="Muller J."/>
            <person name="Pangilinan J."/>
            <person name="Patwardhan R.P."/>
            <person name="Pitluck S."/>
            <person name="Pritham E.J."/>
            <person name="Rechtsteiner A."/>
            <person name="Rho M."/>
            <person name="Rogozin I.B."/>
            <person name="Sakarya O."/>
            <person name="Salamov A."/>
            <person name="Schaack S."/>
            <person name="Shapiro H."/>
            <person name="Shiga Y."/>
            <person name="Skalitzky C."/>
            <person name="Smith Z."/>
            <person name="Souvorov A."/>
            <person name="Sung W."/>
            <person name="Tang Z."/>
            <person name="Tsuchiya D."/>
            <person name="Tu H."/>
            <person name="Vos H."/>
            <person name="Wang M."/>
            <person name="Wolf Y.I."/>
            <person name="Yamagata H."/>
            <person name="Yamada T."/>
            <person name="Ye Y."/>
            <person name="Shaw J.R."/>
            <person name="Andrews J."/>
            <person name="Crease T.J."/>
            <person name="Tang H."/>
            <person name="Lucas S.M."/>
            <person name="Robertson H.M."/>
            <person name="Bork P."/>
            <person name="Koonin E.V."/>
            <person name="Zdobnov E.M."/>
            <person name="Grigoriev I.V."/>
            <person name="Lynch M."/>
            <person name="Boore J.L."/>
        </authorList>
    </citation>
    <scope>NUCLEOTIDE SEQUENCE [LARGE SCALE GENOMIC DNA]</scope>
</reference>
<keyword evidence="3" id="KW-1185">Reference proteome</keyword>
<name>E9HU75_DAPPU</name>
<dbReference type="AlphaFoldDB" id="E9HU75"/>
<evidence type="ECO:0000313" key="2">
    <source>
        <dbReference type="EMBL" id="EFX64693.1"/>
    </source>
</evidence>
<feature type="compositionally biased region" description="Basic and acidic residues" evidence="1">
    <location>
        <begin position="58"/>
        <end position="73"/>
    </location>
</feature>
<protein>
    <submittedName>
        <fullName evidence="2">Uncharacterized protein</fullName>
    </submittedName>
</protein>
<gene>
    <name evidence="2" type="ORF">DAPPUDRAFT_265919</name>
</gene>
<evidence type="ECO:0000313" key="3">
    <source>
        <dbReference type="Proteomes" id="UP000000305"/>
    </source>
</evidence>
<feature type="region of interest" description="Disordered" evidence="1">
    <location>
        <begin position="53"/>
        <end position="73"/>
    </location>
</feature>